<evidence type="ECO:0000313" key="1">
    <source>
        <dbReference type="EMBL" id="MFC4005944.1"/>
    </source>
</evidence>
<sequence>MSGSRPTPEQWEAALYRLRQLSDQGRSVTAEVKATAARLGVAERTVWRRLSRPRRPRPRFTLSPTDIAAFTDFGGNVAAVHRARQAAIAGRTTAAGAPIDADLLQGWADAPPVALRSLYRAFAEELTPAFVAGVSGPGGPSWSTCNARRASATRCGRAITRTCPSWSCLPAARPSPRG</sequence>
<dbReference type="RefSeq" id="WP_379526110.1">
    <property type="nucleotide sequence ID" value="NZ_JBHSBI010000001.1"/>
</dbReference>
<keyword evidence="2" id="KW-1185">Reference proteome</keyword>
<reference evidence="2" key="1">
    <citation type="journal article" date="2019" name="Int. J. Syst. Evol. Microbiol.">
        <title>The Global Catalogue of Microorganisms (GCM) 10K type strain sequencing project: providing services to taxonomists for standard genome sequencing and annotation.</title>
        <authorList>
            <consortium name="The Broad Institute Genomics Platform"/>
            <consortium name="The Broad Institute Genome Sequencing Center for Infectious Disease"/>
            <person name="Wu L."/>
            <person name="Ma J."/>
        </authorList>
    </citation>
    <scope>NUCLEOTIDE SEQUENCE [LARGE SCALE GENOMIC DNA]</scope>
    <source>
        <strain evidence="2">TBRC 1276</strain>
    </source>
</reference>
<protein>
    <recommendedName>
        <fullName evidence="3">Transposase</fullName>
    </recommendedName>
</protein>
<gene>
    <name evidence="1" type="ORF">ACFOY2_01830</name>
</gene>
<comment type="caution">
    <text evidence="1">The sequence shown here is derived from an EMBL/GenBank/DDBJ whole genome shotgun (WGS) entry which is preliminary data.</text>
</comment>
<dbReference type="Proteomes" id="UP001595851">
    <property type="component" value="Unassembled WGS sequence"/>
</dbReference>
<accession>A0ABV8FYL4</accession>
<name>A0ABV8FYL4_9ACTN</name>
<evidence type="ECO:0000313" key="2">
    <source>
        <dbReference type="Proteomes" id="UP001595851"/>
    </source>
</evidence>
<organism evidence="1 2">
    <name type="scientific">Nonomuraea purpurea</name>
    <dbReference type="NCBI Taxonomy" id="1849276"/>
    <lineage>
        <taxon>Bacteria</taxon>
        <taxon>Bacillati</taxon>
        <taxon>Actinomycetota</taxon>
        <taxon>Actinomycetes</taxon>
        <taxon>Streptosporangiales</taxon>
        <taxon>Streptosporangiaceae</taxon>
        <taxon>Nonomuraea</taxon>
    </lineage>
</organism>
<evidence type="ECO:0008006" key="3">
    <source>
        <dbReference type="Google" id="ProtNLM"/>
    </source>
</evidence>
<dbReference type="EMBL" id="JBHSBI010000001">
    <property type="protein sequence ID" value="MFC4005944.1"/>
    <property type="molecule type" value="Genomic_DNA"/>
</dbReference>
<proteinExistence type="predicted"/>